<evidence type="ECO:0000259" key="1">
    <source>
        <dbReference type="PROSITE" id="PS50404"/>
    </source>
</evidence>
<dbReference type="SFLD" id="SFLDG00358">
    <property type="entry name" value="Main_(cytGST)"/>
    <property type="match status" value="1"/>
</dbReference>
<dbReference type="InterPro" id="IPR036282">
    <property type="entry name" value="Glutathione-S-Trfase_C_sf"/>
</dbReference>
<dbReference type="SUPFAM" id="SSF47616">
    <property type="entry name" value="GST C-terminal domain-like"/>
    <property type="match status" value="1"/>
</dbReference>
<dbReference type="InterPro" id="IPR040079">
    <property type="entry name" value="Glutathione_S-Trfase"/>
</dbReference>
<protein>
    <submittedName>
        <fullName evidence="3">Glutathione S-transferase</fullName>
    </submittedName>
</protein>
<dbReference type="Gene3D" id="3.40.30.10">
    <property type="entry name" value="Glutaredoxin"/>
    <property type="match status" value="1"/>
</dbReference>
<evidence type="ECO:0000259" key="2">
    <source>
        <dbReference type="PROSITE" id="PS50405"/>
    </source>
</evidence>
<gene>
    <name evidence="3" type="ORF">SAMN06297382_0917</name>
</gene>
<dbReference type="SFLD" id="SFLDS00019">
    <property type="entry name" value="Glutathione_Transferase_(cytos"/>
    <property type="match status" value="1"/>
</dbReference>
<organism evidence="3 4">
    <name type="scientific">Amphiplicatus metriothermophilus</name>
    <dbReference type="NCBI Taxonomy" id="1519374"/>
    <lineage>
        <taxon>Bacteria</taxon>
        <taxon>Pseudomonadati</taxon>
        <taxon>Pseudomonadota</taxon>
        <taxon>Alphaproteobacteria</taxon>
        <taxon>Parvularculales</taxon>
        <taxon>Parvularculaceae</taxon>
        <taxon>Amphiplicatus</taxon>
    </lineage>
</organism>
<dbReference type="CDD" id="cd03056">
    <property type="entry name" value="GST_N_4"/>
    <property type="match status" value="1"/>
</dbReference>
<keyword evidence="4" id="KW-1185">Reference proteome</keyword>
<reference evidence="3 4" key="1">
    <citation type="submission" date="2017-07" db="EMBL/GenBank/DDBJ databases">
        <authorList>
            <person name="Sun Z.S."/>
            <person name="Albrecht U."/>
            <person name="Echele G."/>
            <person name="Lee C.C."/>
        </authorList>
    </citation>
    <scope>NUCLEOTIDE SEQUENCE [LARGE SCALE GENOMIC DNA]</scope>
    <source>
        <strain evidence="3 4">CGMCC 1.12710</strain>
    </source>
</reference>
<dbReference type="Proteomes" id="UP000198346">
    <property type="component" value="Unassembled WGS sequence"/>
</dbReference>
<dbReference type="Pfam" id="PF13410">
    <property type="entry name" value="GST_C_2"/>
    <property type="match status" value="1"/>
</dbReference>
<dbReference type="RefSeq" id="WP_089411361.1">
    <property type="nucleotide sequence ID" value="NZ_FZQA01000001.1"/>
</dbReference>
<sequence length="204" mass="22733">MSAYRIYGDCRSGNCLKVRWTADFLGVDYEWIDVDVLSGSTRTEAFLALNPAGQVPCLILPDGRPLAQSNAIVLYLAERHDGALVPADPFERAKVFEWLFWEQYSHEPYIAVRRFQKAFLGRRDDEIDPKLLAGGRRALGQMALQLAKTPFIAGEAPSAADIALVAYTRVAHEGGFDLDEFPNIRAWIARVERAFSISPESEAA</sequence>
<dbReference type="PANTHER" id="PTHR44051:SF2">
    <property type="entry name" value="HYPOTHETICAL GLUTATHIONE S-TRANSFERASE LIKE PROTEIN"/>
    <property type="match status" value="1"/>
</dbReference>
<dbReference type="SFLD" id="SFLDG01151">
    <property type="entry name" value="Main.2:_Nu-like"/>
    <property type="match status" value="1"/>
</dbReference>
<dbReference type="InterPro" id="IPR036249">
    <property type="entry name" value="Thioredoxin-like_sf"/>
</dbReference>
<dbReference type="EMBL" id="FZQA01000001">
    <property type="protein sequence ID" value="SNT68415.1"/>
    <property type="molecule type" value="Genomic_DNA"/>
</dbReference>
<dbReference type="AlphaFoldDB" id="A0A239PLG1"/>
<dbReference type="PROSITE" id="PS50404">
    <property type="entry name" value="GST_NTER"/>
    <property type="match status" value="1"/>
</dbReference>
<dbReference type="InterPro" id="IPR004045">
    <property type="entry name" value="Glutathione_S-Trfase_N"/>
</dbReference>
<dbReference type="PANTHER" id="PTHR44051">
    <property type="entry name" value="GLUTATHIONE S-TRANSFERASE-RELATED"/>
    <property type="match status" value="1"/>
</dbReference>
<dbReference type="Pfam" id="PF13409">
    <property type="entry name" value="GST_N_2"/>
    <property type="match status" value="1"/>
</dbReference>
<feature type="domain" description="GST N-terminal" evidence="1">
    <location>
        <begin position="2"/>
        <end position="84"/>
    </location>
</feature>
<dbReference type="OrthoDB" id="9810080at2"/>
<dbReference type="PROSITE" id="PS50405">
    <property type="entry name" value="GST_CTER"/>
    <property type="match status" value="1"/>
</dbReference>
<keyword evidence="3" id="KW-0808">Transferase</keyword>
<dbReference type="InterPro" id="IPR010987">
    <property type="entry name" value="Glutathione-S-Trfase_C-like"/>
</dbReference>
<evidence type="ECO:0000313" key="3">
    <source>
        <dbReference type="EMBL" id="SNT68415.1"/>
    </source>
</evidence>
<name>A0A239PLG1_9PROT</name>
<evidence type="ECO:0000313" key="4">
    <source>
        <dbReference type="Proteomes" id="UP000198346"/>
    </source>
</evidence>
<dbReference type="SUPFAM" id="SSF52833">
    <property type="entry name" value="Thioredoxin-like"/>
    <property type="match status" value="1"/>
</dbReference>
<proteinExistence type="predicted"/>
<accession>A0A239PLG1</accession>
<dbReference type="Gene3D" id="1.20.1050.10">
    <property type="match status" value="1"/>
</dbReference>
<dbReference type="GO" id="GO:0016740">
    <property type="term" value="F:transferase activity"/>
    <property type="evidence" value="ECO:0007669"/>
    <property type="project" value="UniProtKB-KW"/>
</dbReference>
<feature type="domain" description="GST C-terminal" evidence="2">
    <location>
        <begin position="88"/>
        <end position="204"/>
    </location>
</feature>